<dbReference type="EMBL" id="CAJVCH010006440">
    <property type="protein sequence ID" value="CAG7659327.1"/>
    <property type="molecule type" value="Genomic_DNA"/>
</dbReference>
<feature type="compositionally biased region" description="Basic and acidic residues" evidence="1">
    <location>
        <begin position="237"/>
        <end position="257"/>
    </location>
</feature>
<organism evidence="2 3">
    <name type="scientific">Allacma fusca</name>
    <dbReference type="NCBI Taxonomy" id="39272"/>
    <lineage>
        <taxon>Eukaryota</taxon>
        <taxon>Metazoa</taxon>
        <taxon>Ecdysozoa</taxon>
        <taxon>Arthropoda</taxon>
        <taxon>Hexapoda</taxon>
        <taxon>Collembola</taxon>
        <taxon>Symphypleona</taxon>
        <taxon>Sminthuridae</taxon>
        <taxon>Allacma</taxon>
    </lineage>
</organism>
<name>A0A8J2NR14_9HEXA</name>
<evidence type="ECO:0000313" key="3">
    <source>
        <dbReference type="Proteomes" id="UP000708208"/>
    </source>
</evidence>
<dbReference type="Proteomes" id="UP000708208">
    <property type="component" value="Unassembled WGS sequence"/>
</dbReference>
<feature type="region of interest" description="Disordered" evidence="1">
    <location>
        <begin position="298"/>
        <end position="321"/>
    </location>
</feature>
<proteinExistence type="predicted"/>
<feature type="region of interest" description="Disordered" evidence="1">
    <location>
        <begin position="84"/>
        <end position="116"/>
    </location>
</feature>
<sequence length="451" mass="51887">MIRKNNPEEILPKSHDKINFNRDLIDRRYSASVRVTLYAQPVVVHSTKVLNEQINSGVPDDREEVNEIADYELADANEERWYSRENRKTKANHNDSDKSEEITEPSGDEVKERAKSVATRGFHDRVRTVAKNKYSFDGKYKKFNSDGKWVCSSCNHPYHQKSSLLDHLAKTCKGPRNVATKKRIQELESETDCSDVNEDADSSDYENVREFPLPQCFTGELPIRPLFIRRRKIRPKRQSDTEVSVRKDTEGLAKTPDELPNQRPGLKVQSNDSLEENGNDLVTQSSSEGIDKILPNTTSISSSLNSPNQNIVVDKPTSENMNESVTEEVQIRMECNIFESATYENRIQKIGPSQYVLDNKHSFEFLDNEWKCIACKFVCDNKNSLKQHFDRCLGSPPVDSVETITFQKWTYDKLKNGKFQCRHCKHISSSNDDTKIHLKRCHKFLLEKHPG</sequence>
<protein>
    <submittedName>
        <fullName evidence="2">Uncharacterized protein</fullName>
    </submittedName>
</protein>
<dbReference type="AlphaFoldDB" id="A0A8J2NR14"/>
<feature type="region of interest" description="Disordered" evidence="1">
    <location>
        <begin position="235"/>
        <end position="279"/>
    </location>
</feature>
<feature type="compositionally biased region" description="Polar residues" evidence="1">
    <location>
        <begin position="298"/>
        <end position="311"/>
    </location>
</feature>
<keyword evidence="3" id="KW-1185">Reference proteome</keyword>
<gene>
    <name evidence="2" type="ORF">AFUS01_LOCUS1152</name>
</gene>
<evidence type="ECO:0000256" key="1">
    <source>
        <dbReference type="SAM" id="MobiDB-lite"/>
    </source>
</evidence>
<evidence type="ECO:0000313" key="2">
    <source>
        <dbReference type="EMBL" id="CAG7659327.1"/>
    </source>
</evidence>
<feature type="compositionally biased region" description="Basic and acidic residues" evidence="1">
    <location>
        <begin position="84"/>
        <end position="101"/>
    </location>
</feature>
<accession>A0A8J2NR14</accession>
<comment type="caution">
    <text evidence="2">The sequence shown here is derived from an EMBL/GenBank/DDBJ whole genome shotgun (WGS) entry which is preliminary data.</text>
</comment>
<reference evidence="2" key="1">
    <citation type="submission" date="2021-06" db="EMBL/GenBank/DDBJ databases">
        <authorList>
            <person name="Hodson N. C."/>
            <person name="Mongue J. A."/>
            <person name="Jaron S. K."/>
        </authorList>
    </citation>
    <scope>NUCLEOTIDE SEQUENCE</scope>
</reference>